<evidence type="ECO:0000313" key="2">
    <source>
        <dbReference type="Proteomes" id="UP000076959"/>
    </source>
</evidence>
<keyword evidence="2" id="KW-1185">Reference proteome</keyword>
<gene>
    <name evidence="1" type="ORF">AYJ54_32410</name>
</gene>
<dbReference type="AlphaFoldDB" id="A0A176Y811"/>
<name>A0A176Y811_9BRAD</name>
<reference evidence="1 2" key="1">
    <citation type="submission" date="2016-03" db="EMBL/GenBank/DDBJ databases">
        <title>Draft Genome Sequence of the Strain BR 10245 (Bradyrhizobium sp.) isolated from nodules of Centrolobium paraense.</title>
        <authorList>
            <person name="Simoes-Araujo J.L.Sr."/>
            <person name="Barauna A.C."/>
            <person name="Silva K."/>
            <person name="Zilli J.E."/>
        </authorList>
    </citation>
    <scope>NUCLEOTIDE SEQUENCE [LARGE SCALE GENOMIC DNA]</scope>
    <source>
        <strain evidence="1 2">BR 10245</strain>
    </source>
</reference>
<accession>A0A176Y811</accession>
<comment type="caution">
    <text evidence="1">The sequence shown here is derived from an EMBL/GenBank/DDBJ whole genome shotgun (WGS) entry which is preliminary data.</text>
</comment>
<dbReference type="InterPro" id="IPR023393">
    <property type="entry name" value="START-like_dom_sf"/>
</dbReference>
<dbReference type="Pfam" id="PF10604">
    <property type="entry name" value="Polyketide_cyc2"/>
    <property type="match status" value="1"/>
</dbReference>
<dbReference type="CDD" id="cd07821">
    <property type="entry name" value="PYR_PYL_RCAR_like"/>
    <property type="match status" value="1"/>
</dbReference>
<protein>
    <submittedName>
        <fullName evidence="1">Polyketide cyclase</fullName>
    </submittedName>
</protein>
<dbReference type="SUPFAM" id="SSF55961">
    <property type="entry name" value="Bet v1-like"/>
    <property type="match status" value="1"/>
</dbReference>
<dbReference type="Proteomes" id="UP000076959">
    <property type="component" value="Unassembled WGS sequence"/>
</dbReference>
<sequence>MDSIHNDIPLNASARDVWDAVRDFGALHERLVPGFVTACTLDGEARTVTFANGSVAREVLVDCDDPRQRLVYAISNERLKHYSASVQVIADGERRSRLVWIIDLLPNELAPYVQGQTKEALTAMYRAFPPAA</sequence>
<dbReference type="RefSeq" id="WP_063708248.1">
    <property type="nucleotide sequence ID" value="NZ_LUUB01000116.1"/>
</dbReference>
<evidence type="ECO:0000313" key="1">
    <source>
        <dbReference type="EMBL" id="OAE99852.1"/>
    </source>
</evidence>
<dbReference type="Gene3D" id="3.30.530.20">
    <property type="match status" value="1"/>
</dbReference>
<dbReference type="InterPro" id="IPR019587">
    <property type="entry name" value="Polyketide_cyclase/dehydratase"/>
</dbReference>
<dbReference type="EMBL" id="LUUB01000116">
    <property type="protein sequence ID" value="OAE99852.1"/>
    <property type="molecule type" value="Genomic_DNA"/>
</dbReference>
<dbReference type="STRING" id="1505087.AYJ54_32410"/>
<organism evidence="1 2">
    <name type="scientific">Bradyrhizobium centrolobii</name>
    <dbReference type="NCBI Taxonomy" id="1505087"/>
    <lineage>
        <taxon>Bacteria</taxon>
        <taxon>Pseudomonadati</taxon>
        <taxon>Pseudomonadota</taxon>
        <taxon>Alphaproteobacteria</taxon>
        <taxon>Hyphomicrobiales</taxon>
        <taxon>Nitrobacteraceae</taxon>
        <taxon>Bradyrhizobium</taxon>
    </lineage>
</organism>
<dbReference type="OrthoDB" id="1364128at2"/>
<proteinExistence type="predicted"/>